<evidence type="ECO:0000256" key="2">
    <source>
        <dbReference type="ARBA" id="ARBA00005679"/>
    </source>
</evidence>
<dbReference type="GO" id="GO:0016671">
    <property type="term" value="F:oxidoreductase activity, acting on a sulfur group of donors, disulfide as acceptor"/>
    <property type="evidence" value="ECO:0007669"/>
    <property type="project" value="InterPro"/>
</dbReference>
<dbReference type="EMBL" id="REGN01001944">
    <property type="protein sequence ID" value="RNA31409.1"/>
    <property type="molecule type" value="Genomic_DNA"/>
</dbReference>
<evidence type="ECO:0000259" key="8">
    <source>
        <dbReference type="PROSITE" id="PS51110"/>
    </source>
</evidence>
<comment type="caution">
    <text evidence="9">The sequence shown here is derived from an EMBL/GenBank/DDBJ whole genome shotgun (WGS) entry which is preliminary data.</text>
</comment>
<keyword evidence="10" id="KW-1185">Reference proteome</keyword>
<evidence type="ECO:0000256" key="7">
    <source>
        <dbReference type="SAM" id="SignalP"/>
    </source>
</evidence>
<dbReference type="InterPro" id="IPR003119">
    <property type="entry name" value="SAP_A"/>
</dbReference>
<dbReference type="AlphaFoldDB" id="A0A3M7S6W4"/>
<reference evidence="9 10" key="1">
    <citation type="journal article" date="2018" name="Sci. Rep.">
        <title>Genomic signatures of local adaptation to the degree of environmental predictability in rotifers.</title>
        <authorList>
            <person name="Franch-Gras L."/>
            <person name="Hahn C."/>
            <person name="Garcia-Roger E.M."/>
            <person name="Carmona M.J."/>
            <person name="Serra M."/>
            <person name="Gomez A."/>
        </authorList>
    </citation>
    <scope>NUCLEOTIDE SEQUENCE [LARGE SCALE GENOMIC DNA]</scope>
    <source>
        <strain evidence="9">HYR1</strain>
    </source>
</reference>
<name>A0A3M7S6W4_BRAPC</name>
<evidence type="ECO:0000313" key="10">
    <source>
        <dbReference type="Proteomes" id="UP000276133"/>
    </source>
</evidence>
<dbReference type="PROSITE" id="PS51257">
    <property type="entry name" value="PROKAR_LIPOPROTEIN"/>
    <property type="match status" value="1"/>
</dbReference>
<gene>
    <name evidence="9" type="ORF">BpHYR1_041689</name>
</gene>
<dbReference type="Pfam" id="PF03227">
    <property type="entry name" value="GILT"/>
    <property type="match status" value="1"/>
</dbReference>
<evidence type="ECO:0000313" key="9">
    <source>
        <dbReference type="EMBL" id="RNA31409.1"/>
    </source>
</evidence>
<dbReference type="Pfam" id="PF02199">
    <property type="entry name" value="SapA"/>
    <property type="match status" value="1"/>
</dbReference>
<dbReference type="Proteomes" id="UP000276133">
    <property type="component" value="Unassembled WGS sequence"/>
</dbReference>
<feature type="signal peptide" evidence="7">
    <location>
        <begin position="1"/>
        <end position="18"/>
    </location>
</feature>
<feature type="non-terminal residue" evidence="9">
    <location>
        <position position="251"/>
    </location>
</feature>
<keyword evidence="5" id="KW-1015">Disulfide bond</keyword>
<organism evidence="9 10">
    <name type="scientific">Brachionus plicatilis</name>
    <name type="common">Marine rotifer</name>
    <name type="synonym">Brachionus muelleri</name>
    <dbReference type="NCBI Taxonomy" id="10195"/>
    <lineage>
        <taxon>Eukaryota</taxon>
        <taxon>Metazoa</taxon>
        <taxon>Spiralia</taxon>
        <taxon>Gnathifera</taxon>
        <taxon>Rotifera</taxon>
        <taxon>Eurotatoria</taxon>
        <taxon>Monogononta</taxon>
        <taxon>Pseudotrocha</taxon>
        <taxon>Ploima</taxon>
        <taxon>Brachionidae</taxon>
        <taxon>Brachionus</taxon>
    </lineage>
</organism>
<dbReference type="PANTHER" id="PTHR13234:SF8">
    <property type="entry name" value="GAMMA-INTERFERON-INDUCIBLE LYSOSOMAL THIOL REDUCTASE"/>
    <property type="match status" value="1"/>
</dbReference>
<evidence type="ECO:0000256" key="5">
    <source>
        <dbReference type="ARBA" id="ARBA00023157"/>
    </source>
</evidence>
<dbReference type="PROSITE" id="PS51110">
    <property type="entry name" value="SAP_A"/>
    <property type="match status" value="1"/>
</dbReference>
<dbReference type="InterPro" id="IPR004911">
    <property type="entry name" value="Interferon-induced_GILT"/>
</dbReference>
<evidence type="ECO:0000256" key="4">
    <source>
        <dbReference type="ARBA" id="ARBA00022729"/>
    </source>
</evidence>
<evidence type="ECO:0000256" key="1">
    <source>
        <dbReference type="ARBA" id="ARBA00004613"/>
    </source>
</evidence>
<dbReference type="OrthoDB" id="958254at2759"/>
<keyword evidence="6" id="KW-0325">Glycoprotein</keyword>
<accession>A0A3M7S6W4</accession>
<dbReference type="STRING" id="10195.A0A3M7S6W4"/>
<comment type="similarity">
    <text evidence="2">Belongs to the GILT family.</text>
</comment>
<feature type="domain" description="Saposin A-type" evidence="8">
    <location>
        <begin position="13"/>
        <end position="53"/>
    </location>
</feature>
<keyword evidence="3" id="KW-0964">Secreted</keyword>
<evidence type="ECO:0000256" key="6">
    <source>
        <dbReference type="ARBA" id="ARBA00023180"/>
    </source>
</evidence>
<dbReference type="PANTHER" id="PTHR13234">
    <property type="entry name" value="GAMMA-INTERFERON INDUCIBLE LYSOSOMAL THIOL REDUCTASE GILT"/>
    <property type="match status" value="1"/>
</dbReference>
<dbReference type="GO" id="GO:0005576">
    <property type="term" value="C:extracellular region"/>
    <property type="evidence" value="ECO:0007669"/>
    <property type="project" value="UniProtKB-SubCell"/>
</dbReference>
<proteinExistence type="inferred from homology"/>
<keyword evidence="4 7" id="KW-0732">Signal</keyword>
<sequence length="251" mass="28821">MKFLTFALIIVFVNNLSASCPSDPAEWCLNIENAKSCNIVKQCWENVWSIKRRQSDQIEYTGLVNLTLYYETLCPDCKNFMSSQILNAFLTVKDIMNLTLVPYGNAKETWRNETKLWQFECQHGSDECWGNLLHTCVIYSKPKTDDHLPFILCMEGNNVDDIQTSATKCGLKYNVSIDEMEKCMFSRLGNGLQHEMAAKTEILNPPHKYVPWITLNGEHTDEIQKQAENNLVDLICKTYKGTKKPEACNQK</sequence>
<comment type="subcellular location">
    <subcellularLocation>
        <location evidence="1">Secreted</location>
    </subcellularLocation>
</comment>
<evidence type="ECO:0000256" key="3">
    <source>
        <dbReference type="ARBA" id="ARBA00022525"/>
    </source>
</evidence>
<protein>
    <submittedName>
        <fullName evidence="9">Gamma-interferon-inducible lysosomal thiol reductase-like</fullName>
    </submittedName>
</protein>
<feature type="chain" id="PRO_5018103393" evidence="7">
    <location>
        <begin position="19"/>
        <end position="251"/>
    </location>
</feature>